<accession>A0ACB8A1Y5</accession>
<evidence type="ECO:0000313" key="2">
    <source>
        <dbReference type="Proteomes" id="UP000790377"/>
    </source>
</evidence>
<dbReference type="EMBL" id="MU267930">
    <property type="protein sequence ID" value="KAH7907184.1"/>
    <property type="molecule type" value="Genomic_DNA"/>
</dbReference>
<dbReference type="Proteomes" id="UP000790377">
    <property type="component" value="Unassembled WGS sequence"/>
</dbReference>
<sequence length="463" mass="49991">MVICQCVTMPQYIDTEISYTQPDTRIETEADRSSSSGLSIYASEGLRHIRMTPKKQARAHGVTNIHYPRQTDISTVRSATRTGIADDTTPSTSQDGSILNDPLVPLFSLNPLLSSILDPPSQNATLPGSISFQTVTPNSTIWLKTSYLSTLPSSDTVTGAFTIPQTTSVASTTGTIIRTSTLSSPQGQMTSRSNPMTSGSNPMTFRSHTPPLGIIAGSAAGGTAVLLAVIFTALCIVRRRARRRNRYNDNRRAYNHNDIRSDSNSNRSSPADLESRHEHEAPAIIPVDHDGKITSTATAPALAAEVSLSTTAVVSSVPVLSTSPHRSTILPTSSPGVPVPTTSTNSCPSAYQDAYQYLDRDPYPRSDCCSEHELDIPCPSYSCISLSENNFIIGSTTHDRNGRGRRVEGGDGDEQGRTRGRWGSRSRSRSASRPTVRRTNVPSRSTARATFGSSLGRFPRSFR</sequence>
<gene>
    <name evidence="1" type="ORF">BJ138DRAFT_531126</name>
</gene>
<name>A0ACB8A1Y5_9AGAM</name>
<proteinExistence type="predicted"/>
<comment type="caution">
    <text evidence="1">The sequence shown here is derived from an EMBL/GenBank/DDBJ whole genome shotgun (WGS) entry which is preliminary data.</text>
</comment>
<reference evidence="1" key="1">
    <citation type="journal article" date="2021" name="New Phytol.">
        <title>Evolutionary innovations through gain and loss of genes in the ectomycorrhizal Boletales.</title>
        <authorList>
            <person name="Wu G."/>
            <person name="Miyauchi S."/>
            <person name="Morin E."/>
            <person name="Kuo A."/>
            <person name="Drula E."/>
            <person name="Varga T."/>
            <person name="Kohler A."/>
            <person name="Feng B."/>
            <person name="Cao Y."/>
            <person name="Lipzen A."/>
            <person name="Daum C."/>
            <person name="Hundley H."/>
            <person name="Pangilinan J."/>
            <person name="Johnson J."/>
            <person name="Barry K."/>
            <person name="LaButti K."/>
            <person name="Ng V."/>
            <person name="Ahrendt S."/>
            <person name="Min B."/>
            <person name="Choi I.G."/>
            <person name="Park H."/>
            <person name="Plett J.M."/>
            <person name="Magnuson J."/>
            <person name="Spatafora J.W."/>
            <person name="Nagy L.G."/>
            <person name="Henrissat B."/>
            <person name="Grigoriev I.V."/>
            <person name="Yang Z.L."/>
            <person name="Xu J."/>
            <person name="Martin F.M."/>
        </authorList>
    </citation>
    <scope>NUCLEOTIDE SEQUENCE</scope>
    <source>
        <strain evidence="1">ATCC 28755</strain>
    </source>
</reference>
<organism evidence="1 2">
    <name type="scientific">Hygrophoropsis aurantiaca</name>
    <dbReference type="NCBI Taxonomy" id="72124"/>
    <lineage>
        <taxon>Eukaryota</taxon>
        <taxon>Fungi</taxon>
        <taxon>Dikarya</taxon>
        <taxon>Basidiomycota</taxon>
        <taxon>Agaricomycotina</taxon>
        <taxon>Agaricomycetes</taxon>
        <taxon>Agaricomycetidae</taxon>
        <taxon>Boletales</taxon>
        <taxon>Coniophorineae</taxon>
        <taxon>Hygrophoropsidaceae</taxon>
        <taxon>Hygrophoropsis</taxon>
    </lineage>
</organism>
<keyword evidence="2" id="KW-1185">Reference proteome</keyword>
<evidence type="ECO:0000313" key="1">
    <source>
        <dbReference type="EMBL" id="KAH7907184.1"/>
    </source>
</evidence>
<protein>
    <submittedName>
        <fullName evidence="1">Uncharacterized protein</fullName>
    </submittedName>
</protein>